<evidence type="ECO:0000313" key="1">
    <source>
        <dbReference type="EMBL" id="KPL71607.1"/>
    </source>
</evidence>
<gene>
    <name evidence="1" type="ORF">ADM99_08975</name>
</gene>
<dbReference type="STRING" id="229920.ADM99_08975"/>
<dbReference type="Gene3D" id="2.115.10.20">
    <property type="entry name" value="Glycosyl hydrolase domain, family 43"/>
    <property type="match status" value="2"/>
</dbReference>
<evidence type="ECO:0008006" key="3">
    <source>
        <dbReference type="Google" id="ProtNLM"/>
    </source>
</evidence>
<proteinExistence type="predicted"/>
<comment type="caution">
    <text evidence="1">The sequence shown here is derived from an EMBL/GenBank/DDBJ whole genome shotgun (WGS) entry which is preliminary data.</text>
</comment>
<dbReference type="OrthoDB" id="9801455at2"/>
<evidence type="ECO:0000313" key="2">
    <source>
        <dbReference type="Proteomes" id="UP000050430"/>
    </source>
</evidence>
<dbReference type="AlphaFoldDB" id="A0A0P6XAH7"/>
<organism evidence="1 2">
    <name type="scientific">Leptolinea tardivitalis</name>
    <dbReference type="NCBI Taxonomy" id="229920"/>
    <lineage>
        <taxon>Bacteria</taxon>
        <taxon>Bacillati</taxon>
        <taxon>Chloroflexota</taxon>
        <taxon>Anaerolineae</taxon>
        <taxon>Anaerolineales</taxon>
        <taxon>Anaerolineaceae</taxon>
        <taxon>Leptolinea</taxon>
    </lineage>
</organism>
<dbReference type="EMBL" id="LGCK01000010">
    <property type="protein sequence ID" value="KPL71607.1"/>
    <property type="molecule type" value="Genomic_DNA"/>
</dbReference>
<dbReference type="Proteomes" id="UP000050430">
    <property type="component" value="Unassembled WGS sequence"/>
</dbReference>
<dbReference type="SUPFAM" id="SSF75005">
    <property type="entry name" value="Arabinanase/levansucrase/invertase"/>
    <property type="match status" value="2"/>
</dbReference>
<accession>A0A0P6XAH7</accession>
<dbReference type="PANTHER" id="PTHR35279:SF1">
    <property type="entry name" value="ARABINANASE_LEVANSUCRASE_INVERTASE"/>
    <property type="match status" value="1"/>
</dbReference>
<dbReference type="InterPro" id="IPR023296">
    <property type="entry name" value="Glyco_hydro_beta-prop_sf"/>
</dbReference>
<reference evidence="1 2" key="1">
    <citation type="submission" date="2015-07" db="EMBL/GenBank/DDBJ databases">
        <title>Genome sequence of Leptolinea tardivitalis DSM 16556.</title>
        <authorList>
            <person name="Hemp J."/>
            <person name="Ward L.M."/>
            <person name="Pace L.A."/>
            <person name="Fischer W.W."/>
        </authorList>
    </citation>
    <scope>NUCLEOTIDE SEQUENCE [LARGE SCALE GENOMIC DNA]</scope>
    <source>
        <strain evidence="1 2">YMTK-2</strain>
    </source>
</reference>
<dbReference type="PANTHER" id="PTHR35279">
    <property type="match status" value="1"/>
</dbReference>
<dbReference type="RefSeq" id="WP_062420186.1">
    <property type="nucleotide sequence ID" value="NZ_BBYA01000001.1"/>
</dbReference>
<protein>
    <recommendedName>
        <fullName evidence="3">Glycosyl hydrolase family 32 N-terminal domain-containing protein</fullName>
    </recommendedName>
</protein>
<keyword evidence="2" id="KW-1185">Reference proteome</keyword>
<sequence>MNKFPEWVEQFYVPHDRVFSAYSSNGIDWKRDKGVRLEKNKFNPFDGSFYCFIHQPDDLHGLYELFYHASVQKQDRWVSHIIQCTSLDLKNWNSHKNFILSSDQLNNGLTQIRAPFLKKVNGFWRLYFTAKSTDGIPGIYSAISTSREKWEIEPGMRISSSMCMEETTSNEIVGVSDTSIIDLPDGSYRMYFSVYRGSIFKQNICSATSIDGLHWRIEPGIRLNFGSEGCRLIVNNPSVIKINGLWNMFFRGSNNMPIKDKIFRAVSDDSLEWNIIEPVISPNPYNLKERHEVAHPFVFKTNEGIYRMFYTGCGGTILDRFAYKYYEEQYKKMGISILYD</sequence>
<name>A0A0P6XAH7_9CHLR</name>